<dbReference type="EMBL" id="LR796806">
    <property type="protein sequence ID" value="CAB4167803.1"/>
    <property type="molecule type" value="Genomic_DNA"/>
</dbReference>
<dbReference type="Pfam" id="PF19541">
    <property type="entry name" value="DUF6065"/>
    <property type="match status" value="1"/>
</dbReference>
<dbReference type="InterPro" id="IPR045709">
    <property type="entry name" value="DUF6065"/>
</dbReference>
<accession>A0A6J5P8E5</accession>
<organism evidence="1">
    <name type="scientific">uncultured Caudovirales phage</name>
    <dbReference type="NCBI Taxonomy" id="2100421"/>
    <lineage>
        <taxon>Viruses</taxon>
        <taxon>Duplodnaviria</taxon>
        <taxon>Heunggongvirae</taxon>
        <taxon>Uroviricota</taxon>
        <taxon>Caudoviricetes</taxon>
        <taxon>Peduoviridae</taxon>
        <taxon>Maltschvirus</taxon>
        <taxon>Maltschvirus maltsch</taxon>
    </lineage>
</organism>
<proteinExistence type="predicted"/>
<protein>
    <submittedName>
        <fullName evidence="1">Uncharacterized protein</fullName>
    </submittedName>
</protein>
<sequence>MGEIRMTTVRFMLEKEHEGIFPSPVPALKKAPDFYKAIKSQSDSHPASGTVKRCVPFLDALSAGFIIPLWSDMYVCAENGDLSMSFPHNFPMGQSIDTHGYTQMPGHPLAEKPYGKDFAKFINPWLIETDPGYSCLFTSPLNHLETRIKVLDGVVDTDSYYNNVNFPFLWTGGDGQFFIPKGTPLVQVIPFKREEFSLSLETIDVDRRRTTGGLIGTHLKNAYRQEFWSRRKEQHEEE</sequence>
<gene>
    <name evidence="1" type="ORF">UFOVP858_64</name>
</gene>
<evidence type="ECO:0000313" key="1">
    <source>
        <dbReference type="EMBL" id="CAB4167803.1"/>
    </source>
</evidence>
<reference evidence="1" key="1">
    <citation type="submission" date="2020-04" db="EMBL/GenBank/DDBJ databases">
        <authorList>
            <person name="Chiriac C."/>
            <person name="Salcher M."/>
            <person name="Ghai R."/>
            <person name="Kavagutti S V."/>
        </authorList>
    </citation>
    <scope>NUCLEOTIDE SEQUENCE</scope>
</reference>
<name>A0A6J5P8E5_9CAUD</name>